<dbReference type="AlphaFoldDB" id="A0A0H3ZT55"/>
<evidence type="ECO:0000256" key="4">
    <source>
        <dbReference type="ARBA" id="ARBA00023172"/>
    </source>
</evidence>
<evidence type="ECO:0000256" key="2">
    <source>
        <dbReference type="ARBA" id="ARBA00022908"/>
    </source>
</evidence>
<dbReference type="InterPro" id="IPR010998">
    <property type="entry name" value="Integrase_recombinase_N"/>
</dbReference>
<protein>
    <submittedName>
        <fullName evidence="6">Phage integrase</fullName>
    </submittedName>
</protein>
<dbReference type="GO" id="GO:0003677">
    <property type="term" value="F:DNA binding"/>
    <property type="evidence" value="ECO:0007669"/>
    <property type="project" value="UniProtKB-KW"/>
</dbReference>
<dbReference type="Pfam" id="PF00589">
    <property type="entry name" value="Phage_integrase"/>
    <property type="match status" value="1"/>
</dbReference>
<dbReference type="Gene3D" id="1.10.150.130">
    <property type="match status" value="1"/>
</dbReference>
<evidence type="ECO:0000259" key="5">
    <source>
        <dbReference type="PROSITE" id="PS51898"/>
    </source>
</evidence>
<dbReference type="InterPro" id="IPR013762">
    <property type="entry name" value="Integrase-like_cat_sf"/>
</dbReference>
<feature type="domain" description="Tyr recombinase" evidence="5">
    <location>
        <begin position="203"/>
        <end position="380"/>
    </location>
</feature>
<accession>A0A0H3ZT55</accession>
<dbReference type="InterPro" id="IPR002104">
    <property type="entry name" value="Integrase_catalytic"/>
</dbReference>
<keyword evidence="4" id="KW-0233">DNA recombination</keyword>
<reference evidence="6" key="1">
    <citation type="journal article" date="2015" name="MBio">
        <title>Eco-Evolutionary Dynamics of Episomes among Ecologically Cohesive Bacterial Populations.</title>
        <authorList>
            <person name="Xue H."/>
            <person name="Cordero O.X."/>
            <person name="Camas F.M."/>
            <person name="Trimble W."/>
            <person name="Meyer F."/>
            <person name="Guglielmini J."/>
            <person name="Rocha E.P."/>
            <person name="Polz M.F."/>
        </authorList>
    </citation>
    <scope>NUCLEOTIDE SEQUENCE</scope>
    <source>
        <strain evidence="6">5S_214</strain>
    </source>
</reference>
<name>A0A0H3ZT55_VIBSP</name>
<evidence type="ECO:0000256" key="1">
    <source>
        <dbReference type="ARBA" id="ARBA00008857"/>
    </source>
</evidence>
<dbReference type="SUPFAM" id="SSF56349">
    <property type="entry name" value="DNA breaking-rejoining enzymes"/>
    <property type="match status" value="1"/>
</dbReference>
<organism evidence="6">
    <name type="scientific">Vibrio splendidus</name>
    <dbReference type="NCBI Taxonomy" id="29497"/>
    <lineage>
        <taxon>Bacteria</taxon>
        <taxon>Pseudomonadati</taxon>
        <taxon>Pseudomonadota</taxon>
        <taxon>Gammaproteobacteria</taxon>
        <taxon>Vibrionales</taxon>
        <taxon>Vibrionaceae</taxon>
        <taxon>Vibrio</taxon>
    </lineage>
</organism>
<evidence type="ECO:0000256" key="3">
    <source>
        <dbReference type="ARBA" id="ARBA00023125"/>
    </source>
</evidence>
<proteinExistence type="inferred from homology"/>
<evidence type="ECO:0000313" key="6">
    <source>
        <dbReference type="EMBL" id="AKN37652.1"/>
    </source>
</evidence>
<dbReference type="GO" id="GO:0015074">
    <property type="term" value="P:DNA integration"/>
    <property type="evidence" value="ECO:0007669"/>
    <property type="project" value="UniProtKB-KW"/>
</dbReference>
<sequence length="412" mass="47007">MATVQLKISDAVIKRTLADPSVTEINAIGEPFELRPHANRETASWFLVTYKGGKRQRYKVANWPDLSVKQAIAQKGSLLIEAALGNRPNLNDWQRVGDLLDWYRDRALTDRSLSDKRKRNIKSSINKHLIPRIGHENISDLCPALLETELLWPLQGDMTISTVRQHFALLKRAFKVATKQKRLEINPLADVIFTDFFDVKIKGKPSALLVQHLPELWPELINADALSKRLPALMLMHGTRIGETRQLRWDFIDWHNQKLVIPESLTKGESPELTIMLTPFAVDWLTTHKEWQTRSGYRGAYLFPSDARRGCLTENQANNVIASMSQGRWHSHDLRKVARSAWANLGVDYWISERLLNHAMTGLEETYIHTAAEAQKLKALTRWHESLQELVTATIAPRTENNNTPEALPSMA</sequence>
<dbReference type="GO" id="GO:0006310">
    <property type="term" value="P:DNA recombination"/>
    <property type="evidence" value="ECO:0007669"/>
    <property type="project" value="UniProtKB-KW"/>
</dbReference>
<dbReference type="InterPro" id="IPR050808">
    <property type="entry name" value="Phage_Integrase"/>
</dbReference>
<dbReference type="PANTHER" id="PTHR30629">
    <property type="entry name" value="PROPHAGE INTEGRASE"/>
    <property type="match status" value="1"/>
</dbReference>
<dbReference type="PROSITE" id="PS51898">
    <property type="entry name" value="TYR_RECOMBINASE"/>
    <property type="match status" value="1"/>
</dbReference>
<dbReference type="EMBL" id="KP795544">
    <property type="protein sequence ID" value="AKN37652.1"/>
    <property type="molecule type" value="Genomic_DNA"/>
</dbReference>
<dbReference type="InterPro" id="IPR011010">
    <property type="entry name" value="DNA_brk_join_enz"/>
</dbReference>
<dbReference type="Gene3D" id="1.10.443.10">
    <property type="entry name" value="Intergrase catalytic core"/>
    <property type="match status" value="1"/>
</dbReference>
<keyword evidence="2" id="KW-0229">DNA integration</keyword>
<dbReference type="PANTHER" id="PTHR30629:SF6">
    <property type="entry name" value="PROPHAGE INTEGRASE INTA-RELATED"/>
    <property type="match status" value="1"/>
</dbReference>
<comment type="similarity">
    <text evidence="1">Belongs to the 'phage' integrase family.</text>
</comment>
<keyword evidence="3" id="KW-0238">DNA-binding</keyword>